<dbReference type="GO" id="GO:0034599">
    <property type="term" value="P:cellular response to oxidative stress"/>
    <property type="evidence" value="ECO:0007669"/>
    <property type="project" value="TreeGrafter"/>
</dbReference>
<dbReference type="STRING" id="465721.ACG33_12860"/>
<dbReference type="NCBIfam" id="NF003817">
    <property type="entry name" value="PRK05408.1"/>
    <property type="match status" value="1"/>
</dbReference>
<dbReference type="GO" id="GO:0005829">
    <property type="term" value="C:cytosol"/>
    <property type="evidence" value="ECO:0007669"/>
    <property type="project" value="TreeGrafter"/>
</dbReference>
<dbReference type="KEGG" id="sdf:ACG33_12860"/>
<organism evidence="7 8">
    <name type="scientific">Steroidobacter denitrificans</name>
    <dbReference type="NCBI Taxonomy" id="465721"/>
    <lineage>
        <taxon>Bacteria</taxon>
        <taxon>Pseudomonadati</taxon>
        <taxon>Pseudomonadota</taxon>
        <taxon>Gammaproteobacteria</taxon>
        <taxon>Steroidobacterales</taxon>
        <taxon>Steroidobacteraceae</taxon>
        <taxon>Steroidobacter</taxon>
    </lineage>
</organism>
<evidence type="ECO:0000256" key="2">
    <source>
        <dbReference type="ARBA" id="ARBA00053793"/>
    </source>
</evidence>
<comment type="similarity">
    <text evidence="3 5">Belongs to the Fe(2+)-trafficking protein family.</text>
</comment>
<dbReference type="EMBL" id="CP011971">
    <property type="protein sequence ID" value="AMN47971.1"/>
    <property type="molecule type" value="Genomic_DNA"/>
</dbReference>
<evidence type="ECO:0000313" key="8">
    <source>
        <dbReference type="Proteomes" id="UP000070250"/>
    </source>
</evidence>
<reference evidence="7 8" key="1">
    <citation type="submission" date="2015-06" db="EMBL/GenBank/DDBJ databases">
        <title>A Comprehensive Approach to Explore the Metabolic and Phylogenetic Diversity of Bacterial Steroid Degradation in the Environment: Testosterone as an Example.</title>
        <authorList>
            <person name="Yang F.-C."/>
            <person name="Chen Y.-L."/>
            <person name="Yu C.-P."/>
            <person name="Tang S.-L."/>
            <person name="Wang P.-H."/>
            <person name="Ismail W."/>
            <person name="Wang C.-H."/>
            <person name="Yang C.-Y."/>
            <person name="Chiang Y.-R."/>
        </authorList>
    </citation>
    <scope>NUCLEOTIDE SEQUENCE [LARGE SCALE GENOMIC DNA]</scope>
    <source>
        <strain evidence="7 8">DSM 18526</strain>
    </source>
</reference>
<dbReference type="InterPro" id="IPR007457">
    <property type="entry name" value="Fe_traffick_prot_YggX"/>
</dbReference>
<evidence type="ECO:0000256" key="6">
    <source>
        <dbReference type="SAM" id="MobiDB-lite"/>
    </source>
</evidence>
<name>A0A127FE06_STEDE</name>
<dbReference type="InterPro" id="IPR036766">
    <property type="entry name" value="Fe_traffick_prot_YggX_sf"/>
</dbReference>
<evidence type="ECO:0000313" key="7">
    <source>
        <dbReference type="EMBL" id="AMN47971.1"/>
    </source>
</evidence>
<dbReference type="PANTHER" id="PTHR36965:SF1">
    <property type="entry name" value="FE(2+)-TRAFFICKING PROTEIN-RELATED"/>
    <property type="match status" value="1"/>
</dbReference>
<protein>
    <recommendedName>
        <fullName evidence="4 5">Probable Fe(2+)-trafficking protein</fullName>
    </recommendedName>
</protein>
<feature type="region of interest" description="Disordered" evidence="6">
    <location>
        <begin position="77"/>
        <end position="96"/>
    </location>
</feature>
<dbReference type="Gene3D" id="1.10.3880.10">
    <property type="entry name" value="Fe(II) trafficking protein YggX"/>
    <property type="match status" value="1"/>
</dbReference>
<accession>A0A127FE06</accession>
<dbReference type="AlphaFoldDB" id="A0A127FE06"/>
<dbReference type="SUPFAM" id="SSF111148">
    <property type="entry name" value="YggX-like"/>
    <property type="match status" value="1"/>
</dbReference>
<dbReference type="HAMAP" id="MF_00686">
    <property type="entry name" value="Fe_traffic_YggX"/>
    <property type="match status" value="1"/>
</dbReference>
<dbReference type="FunFam" id="1.10.3880.10:FF:000001">
    <property type="entry name" value="Probable Fe(2+)-trafficking protein"/>
    <property type="match status" value="1"/>
</dbReference>
<keyword evidence="8" id="KW-1185">Reference proteome</keyword>
<keyword evidence="1 5" id="KW-0408">Iron</keyword>
<dbReference type="Proteomes" id="UP000070250">
    <property type="component" value="Chromosome"/>
</dbReference>
<dbReference type="Pfam" id="PF04362">
    <property type="entry name" value="Iron_traffic"/>
    <property type="match status" value="1"/>
</dbReference>
<dbReference type="PIRSF" id="PIRSF029827">
    <property type="entry name" value="Fe_traffic_YggX"/>
    <property type="match status" value="1"/>
</dbReference>
<proteinExistence type="inferred from homology"/>
<evidence type="ECO:0000256" key="1">
    <source>
        <dbReference type="ARBA" id="ARBA00023004"/>
    </source>
</evidence>
<gene>
    <name evidence="7" type="ORF">ACG33_12860</name>
</gene>
<evidence type="ECO:0000256" key="4">
    <source>
        <dbReference type="ARBA" id="ARBA00070403"/>
    </source>
</evidence>
<evidence type="ECO:0000256" key="5">
    <source>
        <dbReference type="HAMAP-Rule" id="MF_00686"/>
    </source>
</evidence>
<dbReference type="OrthoDB" id="9804318at2"/>
<dbReference type="GO" id="GO:0005506">
    <property type="term" value="F:iron ion binding"/>
    <property type="evidence" value="ECO:0007669"/>
    <property type="project" value="UniProtKB-UniRule"/>
</dbReference>
<comment type="function">
    <text evidence="2">Could be a mediator in iron transactions between iron acquisition and iron-requiring processes, such as synthesis and/or repair of Fe-S clusters in biosynthetic enzymes. Necessary to maintain high levels of aconitase under oxidative stress.</text>
</comment>
<dbReference type="RefSeq" id="WP_066921774.1">
    <property type="nucleotide sequence ID" value="NZ_CP011971.1"/>
</dbReference>
<evidence type="ECO:0000256" key="3">
    <source>
        <dbReference type="ARBA" id="ARBA00061679"/>
    </source>
</evidence>
<sequence>MARMVKCVLLGGEAEGLERAPYPGELGQRIHENVSKEAWQRWIKHQTMLLNEYRLTPIDPEARKFLVEEMEKFFFGEGSQRPQQFVDPDSPSSSQN</sequence>
<dbReference type="PANTHER" id="PTHR36965">
    <property type="entry name" value="FE(2+)-TRAFFICKING PROTEIN-RELATED"/>
    <property type="match status" value="1"/>
</dbReference>
<dbReference type="PATRIC" id="fig|465721.4.peg.2750"/>